<feature type="non-terminal residue" evidence="2">
    <location>
        <position position="879"/>
    </location>
</feature>
<dbReference type="GO" id="GO:0030424">
    <property type="term" value="C:axon"/>
    <property type="evidence" value="ECO:0007669"/>
    <property type="project" value="TreeGrafter"/>
</dbReference>
<feature type="compositionally biased region" description="Low complexity" evidence="1">
    <location>
        <begin position="684"/>
        <end position="695"/>
    </location>
</feature>
<dbReference type="Proteomes" id="UP001152795">
    <property type="component" value="Unassembled WGS sequence"/>
</dbReference>
<accession>A0A6S7HP82</accession>
<dbReference type="Pfam" id="PF20262">
    <property type="entry name" value="UNC80_C"/>
    <property type="match status" value="1"/>
</dbReference>
<evidence type="ECO:0000313" key="2">
    <source>
        <dbReference type="EMBL" id="CAB4005473.1"/>
    </source>
</evidence>
<comment type="caution">
    <text evidence="2">The sequence shown here is derived from an EMBL/GenBank/DDBJ whole genome shotgun (WGS) entry which is preliminary data.</text>
</comment>
<feature type="non-terminal residue" evidence="2">
    <location>
        <position position="1"/>
    </location>
</feature>
<evidence type="ECO:0000313" key="3">
    <source>
        <dbReference type="Proteomes" id="UP001152795"/>
    </source>
</evidence>
<dbReference type="PANTHER" id="PTHR31781">
    <property type="entry name" value="UNC80"/>
    <property type="match status" value="1"/>
</dbReference>
<feature type="region of interest" description="Disordered" evidence="1">
    <location>
        <begin position="24"/>
        <end position="44"/>
    </location>
</feature>
<proteinExistence type="predicted"/>
<evidence type="ECO:0000256" key="1">
    <source>
        <dbReference type="SAM" id="MobiDB-lite"/>
    </source>
</evidence>
<dbReference type="OrthoDB" id="5961507at2759"/>
<sequence length="879" mass="99755">GSCAPPVPDCPWDPRASIHITKNELELTEEDKQKDEEEALKVEEQKKKQRTYYNFTNTSVSLEASTPVEAEEGSDVVTHPITTDFWPPAMSSAIPRIIGLLDDASVTLSQTAVSNMAKSTLWECLVDDPMLFFRTFFEEITKPSKQKELVFLLNKLLVHIPMLPPNAGVILFNHLVGVVLFYSRRSQPCSDDAIALVLSSLLWKIVPSVPKLYLKDLKYSAKKEHCERTLMVTANTPGTKKIVVTCPNSMTENEKLTVREDMTFDHILQYCTAKWSLENPHYRLLDAKSGQILEGKHLVRDIYAFKKGFPYPQLKLQVFKQLDAYVKRQEQAFTFKLAEVGRLYLTLGILETVQNWHHVSFLHSELSKQIAFPRKALDVDFGLYEGGLKGRQLCSIDGIHKRMWIKLLSKLFDSMNSSFPWGDNDLHLFLNVINGALLLQCEDSSMLRFCLSTLINAAIKFTDIFAIDGYHHILPTLALLYSHHENNEIVCNAVELVISQFYILHQKPFLLQLFASIEPILLTENVNKMPEHSDETDESNMILPKCLFAILSSLEKDVPDSLDILALVEVNKPLKPLDSCYEGKLEENECKIDIAIRLCVTVVAFSPESIRATQMLVVLSSILPFYLDYVKNNDGLGEKKDELATLQSLHCSVQVLLKSCNSLRRPFLKMKGLSSAAKRRAREGSTGSGTSFTTSHENLRQSKAYPDDDDRDVDSLDQQFKPFLSKFSTQDEGEQVLDSLYEFRTPRNAILVIAAEFISTSKRRLREINGKNPAQIPNLALDHESIQALCNIAHTLLKLSLTDTVSLELTGLQKFMLEALPNIDWSAEEILPVLNLILKRINTTFTKITDKPDLMNFFWPYPLLLHRSENWNVTEVLLK</sequence>
<protein>
    <submittedName>
        <fullName evidence="2">Uncharacterized protein</fullName>
    </submittedName>
</protein>
<dbReference type="GO" id="GO:0055080">
    <property type="term" value="P:monoatomic cation homeostasis"/>
    <property type="evidence" value="ECO:0007669"/>
    <property type="project" value="TreeGrafter"/>
</dbReference>
<dbReference type="GO" id="GO:0005261">
    <property type="term" value="F:monoatomic cation channel activity"/>
    <property type="evidence" value="ECO:0007669"/>
    <property type="project" value="TreeGrafter"/>
</dbReference>
<reference evidence="2" key="1">
    <citation type="submission" date="2020-04" db="EMBL/GenBank/DDBJ databases">
        <authorList>
            <person name="Alioto T."/>
            <person name="Alioto T."/>
            <person name="Gomez Garrido J."/>
        </authorList>
    </citation>
    <scope>NUCLEOTIDE SEQUENCE</scope>
    <source>
        <strain evidence="2">A484AB</strain>
    </source>
</reference>
<name>A0A6S7HP82_PARCT</name>
<dbReference type="AlphaFoldDB" id="A0A6S7HP82"/>
<dbReference type="PANTHER" id="PTHR31781:SF1">
    <property type="entry name" value="PROTEIN UNC-80 HOMOLOG"/>
    <property type="match status" value="1"/>
</dbReference>
<feature type="region of interest" description="Disordered" evidence="1">
    <location>
        <begin position="674"/>
        <end position="712"/>
    </location>
</feature>
<dbReference type="InterPro" id="IPR046460">
    <property type="entry name" value="UNC80_C"/>
</dbReference>
<gene>
    <name evidence="2" type="ORF">PACLA_8A018280</name>
</gene>
<keyword evidence="3" id="KW-1185">Reference proteome</keyword>
<organism evidence="2 3">
    <name type="scientific">Paramuricea clavata</name>
    <name type="common">Red gorgonian</name>
    <name type="synonym">Violescent sea-whip</name>
    <dbReference type="NCBI Taxonomy" id="317549"/>
    <lineage>
        <taxon>Eukaryota</taxon>
        <taxon>Metazoa</taxon>
        <taxon>Cnidaria</taxon>
        <taxon>Anthozoa</taxon>
        <taxon>Octocorallia</taxon>
        <taxon>Malacalcyonacea</taxon>
        <taxon>Plexauridae</taxon>
        <taxon>Paramuricea</taxon>
    </lineage>
</organism>
<dbReference type="GO" id="GO:0034703">
    <property type="term" value="C:cation channel complex"/>
    <property type="evidence" value="ECO:0007669"/>
    <property type="project" value="TreeGrafter"/>
</dbReference>
<dbReference type="EMBL" id="CACRXK020005215">
    <property type="protein sequence ID" value="CAB4005473.1"/>
    <property type="molecule type" value="Genomic_DNA"/>
</dbReference>